<feature type="region of interest" description="Disordered" evidence="2">
    <location>
        <begin position="90"/>
        <end position="109"/>
    </location>
</feature>
<evidence type="ECO:0000256" key="2">
    <source>
        <dbReference type="SAM" id="MobiDB-lite"/>
    </source>
</evidence>
<name>F6Q3D7_CIOIN</name>
<accession>F6Q3D7</accession>
<reference evidence="4" key="1">
    <citation type="journal article" date="2002" name="Science">
        <title>The draft genome of Ciona intestinalis: insights into chordate and vertebrate origins.</title>
        <authorList>
            <person name="Dehal P."/>
            <person name="Satou Y."/>
            <person name="Campbell R.K."/>
            <person name="Chapman J."/>
            <person name="Degnan B."/>
            <person name="De Tomaso A."/>
            <person name="Davidson B."/>
            <person name="Di Gregorio A."/>
            <person name="Gelpke M."/>
            <person name="Goodstein D.M."/>
            <person name="Harafuji N."/>
            <person name="Hastings K.E."/>
            <person name="Ho I."/>
            <person name="Hotta K."/>
            <person name="Huang W."/>
            <person name="Kawashima T."/>
            <person name="Lemaire P."/>
            <person name="Martinez D."/>
            <person name="Meinertzhagen I.A."/>
            <person name="Necula S."/>
            <person name="Nonaka M."/>
            <person name="Putnam N."/>
            <person name="Rash S."/>
            <person name="Saiga H."/>
            <person name="Satake M."/>
            <person name="Terry A."/>
            <person name="Yamada L."/>
            <person name="Wang H.G."/>
            <person name="Awazu S."/>
            <person name="Azumi K."/>
            <person name="Boore J."/>
            <person name="Branno M."/>
            <person name="Chin-Bow S."/>
            <person name="DeSantis R."/>
            <person name="Doyle S."/>
            <person name="Francino P."/>
            <person name="Keys D.N."/>
            <person name="Haga S."/>
            <person name="Hayashi H."/>
            <person name="Hino K."/>
            <person name="Imai K.S."/>
            <person name="Inaba K."/>
            <person name="Kano S."/>
            <person name="Kobayashi K."/>
            <person name="Kobayashi M."/>
            <person name="Lee B.I."/>
            <person name="Makabe K.W."/>
            <person name="Manohar C."/>
            <person name="Matassi G."/>
            <person name="Medina M."/>
            <person name="Mochizuki Y."/>
            <person name="Mount S."/>
            <person name="Morishita T."/>
            <person name="Miura S."/>
            <person name="Nakayama A."/>
            <person name="Nishizaka S."/>
            <person name="Nomoto H."/>
            <person name="Ohta F."/>
            <person name="Oishi K."/>
            <person name="Rigoutsos I."/>
            <person name="Sano M."/>
            <person name="Sasaki A."/>
            <person name="Sasakura Y."/>
            <person name="Shoguchi E."/>
            <person name="Shin-i T."/>
            <person name="Spagnuolo A."/>
            <person name="Stainier D."/>
            <person name="Suzuki M.M."/>
            <person name="Tassy O."/>
            <person name="Takatori N."/>
            <person name="Tokuoka M."/>
            <person name="Yagi K."/>
            <person name="Yoshizaki F."/>
            <person name="Wada S."/>
            <person name="Zhang C."/>
            <person name="Hyatt P.D."/>
            <person name="Larimer F."/>
            <person name="Detter C."/>
            <person name="Doggett N."/>
            <person name="Glavina T."/>
            <person name="Hawkins T."/>
            <person name="Richardson P."/>
            <person name="Lucas S."/>
            <person name="Kohara Y."/>
            <person name="Levine M."/>
            <person name="Satoh N."/>
            <person name="Rokhsar D.S."/>
        </authorList>
    </citation>
    <scope>NUCLEOTIDE SEQUENCE [LARGE SCALE GENOMIC DNA]</scope>
</reference>
<evidence type="ECO:0000256" key="1">
    <source>
        <dbReference type="SAM" id="Coils"/>
    </source>
</evidence>
<keyword evidence="1" id="KW-0175">Coiled coil</keyword>
<dbReference type="EMBL" id="EAAA01001159">
    <property type="status" value="NOT_ANNOTATED_CDS"/>
    <property type="molecule type" value="Genomic_DNA"/>
</dbReference>
<protein>
    <submittedName>
        <fullName evidence="3">Uncharacterized protein</fullName>
    </submittedName>
</protein>
<feature type="region of interest" description="Disordered" evidence="2">
    <location>
        <begin position="1"/>
        <end position="24"/>
    </location>
</feature>
<sequence>MSNSTSVEEPLSSGSQTDSEYDPYVEHLRRKYLHSVTSTEPSTLNSNFTTTDDSPADFVDCSPSSSLTLSERLHYNQAMDDLRLLLSKGPKHEESLTESKKTEVTDGTSVKHTDLSLDHTLTNSTTLPTLPSDITTTTFGNNKSQKSVRISLEPTTLQEYSHTIDGVWPGPSILRSGKAPRSTDVKVIHNELMNIHRKLNEKSQQLTEDKMLLDEREQELLLREESVRMREDVLEEEEASVR</sequence>
<reference evidence="3" key="4">
    <citation type="submission" date="2025-09" db="UniProtKB">
        <authorList>
            <consortium name="Ensembl"/>
        </authorList>
    </citation>
    <scope>IDENTIFICATION</scope>
</reference>
<evidence type="ECO:0000313" key="3">
    <source>
        <dbReference type="Ensembl" id="ENSCINP00000001058.3"/>
    </source>
</evidence>
<dbReference type="InParanoid" id="F6Q3D7"/>
<organism evidence="3 4">
    <name type="scientific">Ciona intestinalis</name>
    <name type="common">Transparent sea squirt</name>
    <name type="synonym">Ascidia intestinalis</name>
    <dbReference type="NCBI Taxonomy" id="7719"/>
    <lineage>
        <taxon>Eukaryota</taxon>
        <taxon>Metazoa</taxon>
        <taxon>Chordata</taxon>
        <taxon>Tunicata</taxon>
        <taxon>Ascidiacea</taxon>
        <taxon>Phlebobranchia</taxon>
        <taxon>Cionidae</taxon>
        <taxon>Ciona</taxon>
    </lineage>
</organism>
<feature type="compositionally biased region" description="Polar residues" evidence="2">
    <location>
        <begin position="1"/>
        <end position="18"/>
    </location>
</feature>
<feature type="coiled-coil region" evidence="1">
    <location>
        <begin position="189"/>
        <end position="216"/>
    </location>
</feature>
<dbReference type="HOGENOM" id="CLU_075708_0_0_1"/>
<dbReference type="Proteomes" id="UP000008144">
    <property type="component" value="Chromosome 14"/>
</dbReference>
<keyword evidence="4" id="KW-1185">Reference proteome</keyword>
<reference evidence="3" key="2">
    <citation type="journal article" date="2008" name="Genome Biol.">
        <title>Improved genome assembly and evidence-based global gene model set for the chordate Ciona intestinalis: new insight into intron and operon populations.</title>
        <authorList>
            <person name="Satou Y."/>
            <person name="Mineta K."/>
            <person name="Ogasawara M."/>
            <person name="Sasakura Y."/>
            <person name="Shoguchi E."/>
            <person name="Ueno K."/>
            <person name="Yamada L."/>
            <person name="Matsumoto J."/>
            <person name="Wasserscheid J."/>
            <person name="Dewar K."/>
            <person name="Wiley G.B."/>
            <person name="Macmil S.L."/>
            <person name="Roe B.A."/>
            <person name="Zeller R.W."/>
            <person name="Hastings K.E."/>
            <person name="Lemaire P."/>
            <person name="Lindquist E."/>
            <person name="Endo T."/>
            <person name="Hotta K."/>
            <person name="Inaba K."/>
        </authorList>
    </citation>
    <scope>NUCLEOTIDE SEQUENCE [LARGE SCALE GENOMIC DNA]</scope>
    <source>
        <strain evidence="3">wild type</strain>
    </source>
</reference>
<evidence type="ECO:0000313" key="4">
    <source>
        <dbReference type="Proteomes" id="UP000008144"/>
    </source>
</evidence>
<proteinExistence type="predicted"/>
<reference evidence="3" key="3">
    <citation type="submission" date="2025-08" db="UniProtKB">
        <authorList>
            <consortium name="Ensembl"/>
        </authorList>
    </citation>
    <scope>IDENTIFICATION</scope>
</reference>
<dbReference type="AlphaFoldDB" id="F6Q3D7"/>
<dbReference type="Ensembl" id="ENSCINT00000001058.3">
    <property type="protein sequence ID" value="ENSCINP00000001058.3"/>
    <property type="gene ID" value="ENSCING00000019057.1"/>
</dbReference>